<evidence type="ECO:0000256" key="1">
    <source>
        <dbReference type="ARBA" id="ARBA00022679"/>
    </source>
</evidence>
<keyword evidence="2" id="KW-0418">Kinase</keyword>
<evidence type="ECO:0008006" key="6">
    <source>
        <dbReference type="Google" id="ProtNLM"/>
    </source>
</evidence>
<dbReference type="CDD" id="cd24008">
    <property type="entry name" value="ASKHA_NBD_GLK"/>
    <property type="match status" value="1"/>
</dbReference>
<sequence>MVIKSKVSTLEKKVLLVDIGGTNIRTATAEIGSFELQNAHKRNLDCLDSFDEIIENLLNEDMDIKHIVFSIAGPKLHQSISMTNRKFEIDESDILNKFEIDSCHILNDWESIGHGLSLFDRNEMIFINEGNSFNNTALVLGPGTGLGVAQVINNNIVLPTEIGNSLLSMPKLFKELNLSNPEDFIVIEDLLSGGGLKKIYKCISSDEQSPEEIVASYAKNELSQKSVQFFLISLSQILSELALAYMPGSGIYIAGGLMRSLQQFLDIDRFMKEFLVNRKSIHADVLKQIPLAIINQEMTCLHGSLNFINKFSLNLK</sequence>
<evidence type="ECO:0000256" key="2">
    <source>
        <dbReference type="ARBA" id="ARBA00022777"/>
    </source>
</evidence>
<proteinExistence type="inferred from homology"/>
<dbReference type="SUPFAM" id="SSF53067">
    <property type="entry name" value="Actin-like ATPase domain"/>
    <property type="match status" value="1"/>
</dbReference>
<accession>A0A368BP83</accession>
<dbReference type="GO" id="GO:0005829">
    <property type="term" value="C:cytosol"/>
    <property type="evidence" value="ECO:0007669"/>
    <property type="project" value="TreeGrafter"/>
</dbReference>
<dbReference type="GO" id="GO:0004340">
    <property type="term" value="F:glucokinase activity"/>
    <property type="evidence" value="ECO:0007669"/>
    <property type="project" value="InterPro"/>
</dbReference>
<keyword evidence="1" id="KW-0808">Transferase</keyword>
<dbReference type="GO" id="GO:0005536">
    <property type="term" value="F:D-glucose binding"/>
    <property type="evidence" value="ECO:0007669"/>
    <property type="project" value="InterPro"/>
</dbReference>
<dbReference type="AlphaFoldDB" id="A0A368BP83"/>
<dbReference type="Gene3D" id="3.30.420.40">
    <property type="match status" value="1"/>
</dbReference>
<name>A0A368BP83_9GAMM</name>
<gene>
    <name evidence="4" type="ORF">DBW98_01840</name>
</gene>
<evidence type="ECO:0000256" key="3">
    <source>
        <dbReference type="RuleBase" id="RU004046"/>
    </source>
</evidence>
<dbReference type="EMBL" id="QOPC01000007">
    <property type="protein sequence ID" value="RCL38885.1"/>
    <property type="molecule type" value="Genomic_DNA"/>
</dbReference>
<dbReference type="PANTHER" id="PTHR47690">
    <property type="entry name" value="GLUCOKINASE"/>
    <property type="match status" value="1"/>
</dbReference>
<comment type="caution">
    <text evidence="4">The sequence shown here is derived from an EMBL/GenBank/DDBJ whole genome shotgun (WGS) entry which is preliminary data.</text>
</comment>
<dbReference type="Pfam" id="PF02685">
    <property type="entry name" value="Glucokinase"/>
    <property type="match status" value="1"/>
</dbReference>
<evidence type="ECO:0000313" key="5">
    <source>
        <dbReference type="Proteomes" id="UP000253032"/>
    </source>
</evidence>
<protein>
    <recommendedName>
        <fullName evidence="6">ROK family protein</fullName>
    </recommendedName>
</protein>
<dbReference type="PANTHER" id="PTHR47690:SF1">
    <property type="entry name" value="GLUCOKINASE"/>
    <property type="match status" value="1"/>
</dbReference>
<evidence type="ECO:0000313" key="4">
    <source>
        <dbReference type="EMBL" id="RCL38885.1"/>
    </source>
</evidence>
<comment type="similarity">
    <text evidence="3">Belongs to the bacterial glucokinase family.</text>
</comment>
<dbReference type="InterPro" id="IPR003836">
    <property type="entry name" value="Glucokinase"/>
</dbReference>
<reference evidence="4 5" key="1">
    <citation type="journal article" date="2018" name="Microbiome">
        <title>Fine metagenomic profile of the Mediterranean stratified and mixed water columns revealed by assembly and recruitment.</title>
        <authorList>
            <person name="Haro-Moreno J.M."/>
            <person name="Lopez-Perez M."/>
            <person name="De La Torre J.R."/>
            <person name="Picazo A."/>
            <person name="Camacho A."/>
            <person name="Rodriguez-Valera F."/>
        </authorList>
    </citation>
    <scope>NUCLEOTIDE SEQUENCE [LARGE SCALE GENOMIC DNA]</scope>
    <source>
        <strain evidence="4">MED-G84</strain>
    </source>
</reference>
<dbReference type="InterPro" id="IPR043129">
    <property type="entry name" value="ATPase_NBD"/>
</dbReference>
<organism evidence="4 5">
    <name type="scientific">SAR86 cluster bacterium</name>
    <dbReference type="NCBI Taxonomy" id="2030880"/>
    <lineage>
        <taxon>Bacteria</taxon>
        <taxon>Pseudomonadati</taxon>
        <taxon>Pseudomonadota</taxon>
        <taxon>Gammaproteobacteria</taxon>
        <taxon>SAR86 cluster</taxon>
    </lineage>
</organism>
<dbReference type="Proteomes" id="UP000253032">
    <property type="component" value="Unassembled WGS sequence"/>
</dbReference>
<dbReference type="Gene3D" id="3.40.367.20">
    <property type="match status" value="1"/>
</dbReference>
<dbReference type="InterPro" id="IPR050201">
    <property type="entry name" value="Bacterial_glucokinase"/>
</dbReference>
<dbReference type="GO" id="GO:0006096">
    <property type="term" value="P:glycolytic process"/>
    <property type="evidence" value="ECO:0007669"/>
    <property type="project" value="InterPro"/>
</dbReference>
<dbReference type="GO" id="GO:0005524">
    <property type="term" value="F:ATP binding"/>
    <property type="evidence" value="ECO:0007669"/>
    <property type="project" value="InterPro"/>
</dbReference>